<evidence type="ECO:0000256" key="11">
    <source>
        <dbReference type="ARBA" id="ARBA00049080"/>
    </source>
</evidence>
<dbReference type="PATRIC" id="fig|1423722.3.peg.1023"/>
<evidence type="ECO:0000259" key="14">
    <source>
        <dbReference type="Pfam" id="PF01113"/>
    </source>
</evidence>
<comment type="catalytic activity">
    <reaction evidence="11 13">
        <text>(S)-2,3,4,5-tetrahydrodipicolinate + NADP(+) + H2O = (2S,4S)-4-hydroxy-2,3,4,5-tetrahydrodipicolinate + NADPH + H(+)</text>
        <dbReference type="Rhea" id="RHEA:35331"/>
        <dbReference type="ChEBI" id="CHEBI:15377"/>
        <dbReference type="ChEBI" id="CHEBI:15378"/>
        <dbReference type="ChEBI" id="CHEBI:16845"/>
        <dbReference type="ChEBI" id="CHEBI:57783"/>
        <dbReference type="ChEBI" id="CHEBI:58349"/>
        <dbReference type="ChEBI" id="CHEBI:67139"/>
        <dbReference type="EC" id="1.17.1.8"/>
    </reaction>
</comment>
<dbReference type="GO" id="GO:0009089">
    <property type="term" value="P:lysine biosynthetic process via diaminopimelate"/>
    <property type="evidence" value="ECO:0007669"/>
    <property type="project" value="UniProtKB-UniRule"/>
</dbReference>
<dbReference type="RefSeq" id="WP_056945857.1">
    <property type="nucleotide sequence ID" value="NZ_AZCV01000002.1"/>
</dbReference>
<dbReference type="AlphaFoldDB" id="A0A0R1H1C7"/>
<evidence type="ECO:0000313" key="17">
    <source>
        <dbReference type="Proteomes" id="UP000050909"/>
    </source>
</evidence>
<feature type="binding site" evidence="13">
    <location>
        <begin position="159"/>
        <end position="160"/>
    </location>
    <ligand>
        <name>(S)-2,3,4,5-tetrahydrodipicolinate</name>
        <dbReference type="ChEBI" id="CHEBI:16845"/>
    </ligand>
</feature>
<reference evidence="16 17" key="1">
    <citation type="journal article" date="2015" name="Genome Announc.">
        <title>Expanding the biotechnology potential of lactobacilli through comparative genomics of 213 strains and associated genera.</title>
        <authorList>
            <person name="Sun Z."/>
            <person name="Harris H.M."/>
            <person name="McCann A."/>
            <person name="Guo C."/>
            <person name="Argimon S."/>
            <person name="Zhang W."/>
            <person name="Yang X."/>
            <person name="Jeffery I.B."/>
            <person name="Cooney J.C."/>
            <person name="Kagawa T.F."/>
            <person name="Liu W."/>
            <person name="Song Y."/>
            <person name="Salvetti E."/>
            <person name="Wrobel A."/>
            <person name="Rasinkangas P."/>
            <person name="Parkhill J."/>
            <person name="Rea M.C."/>
            <person name="O'Sullivan O."/>
            <person name="Ritari J."/>
            <person name="Douillard F.P."/>
            <person name="Paul Ross R."/>
            <person name="Yang R."/>
            <person name="Briner A.E."/>
            <person name="Felis G.E."/>
            <person name="de Vos W.M."/>
            <person name="Barrangou R."/>
            <person name="Klaenhammer T.R."/>
            <person name="Caufield P.W."/>
            <person name="Cui Y."/>
            <person name="Zhang H."/>
            <person name="O'Toole P.W."/>
        </authorList>
    </citation>
    <scope>NUCLEOTIDE SEQUENCE [LARGE SCALE GENOMIC DNA]</scope>
    <source>
        <strain evidence="16 17">DSM 20534</strain>
    </source>
</reference>
<keyword evidence="8 13" id="KW-0457">Lysine biosynthesis</keyword>
<dbReference type="CDD" id="cd02274">
    <property type="entry name" value="DHDPR_N"/>
    <property type="match status" value="1"/>
</dbReference>
<dbReference type="GO" id="GO:0050661">
    <property type="term" value="F:NADP binding"/>
    <property type="evidence" value="ECO:0007669"/>
    <property type="project" value="UniProtKB-UniRule"/>
</dbReference>
<comment type="function">
    <text evidence="13">Catalyzes the conversion of 4-hydroxy-tetrahydrodipicolinate (HTPA) to tetrahydrodipicolinate.</text>
</comment>
<dbReference type="NCBIfam" id="TIGR00036">
    <property type="entry name" value="dapB"/>
    <property type="match status" value="1"/>
</dbReference>
<evidence type="ECO:0000313" key="16">
    <source>
        <dbReference type="EMBL" id="KRK38227.1"/>
    </source>
</evidence>
<gene>
    <name evidence="13" type="primary">dapB</name>
    <name evidence="16" type="ORF">FC62_GL001006</name>
</gene>
<keyword evidence="3 13" id="KW-0028">Amino-acid biosynthesis</keyword>
<dbReference type="PANTHER" id="PTHR20836">
    <property type="entry name" value="DIHYDRODIPICOLINATE REDUCTASE"/>
    <property type="match status" value="1"/>
</dbReference>
<feature type="binding site" evidence="13">
    <location>
        <begin position="119"/>
        <end position="122"/>
    </location>
    <ligand>
        <name>NAD(+)</name>
        <dbReference type="ChEBI" id="CHEBI:57540"/>
    </ligand>
</feature>
<dbReference type="EMBL" id="AZCV01000002">
    <property type="protein sequence ID" value="KRK38227.1"/>
    <property type="molecule type" value="Genomic_DNA"/>
</dbReference>
<feature type="binding site" evidence="13">
    <location>
        <position position="150"/>
    </location>
    <ligand>
        <name>(S)-2,3,4,5-tetrahydrodipicolinate</name>
        <dbReference type="ChEBI" id="CHEBI:16845"/>
    </ligand>
</feature>
<keyword evidence="2 13" id="KW-0963">Cytoplasm</keyword>
<dbReference type="HAMAP" id="MF_00102">
    <property type="entry name" value="DapB"/>
    <property type="match status" value="1"/>
</dbReference>
<keyword evidence="7 13" id="KW-0520">NAD</keyword>
<dbReference type="GO" id="GO:0016726">
    <property type="term" value="F:oxidoreductase activity, acting on CH or CH2 groups, NAD or NADP as acceptor"/>
    <property type="evidence" value="ECO:0007669"/>
    <property type="project" value="UniProtKB-UniRule"/>
</dbReference>
<comment type="caution">
    <text evidence="13">Lacks conserved residue(s) required for the propagation of feature annotation.</text>
</comment>
<proteinExistence type="inferred from homology"/>
<feature type="binding site" evidence="13">
    <location>
        <begin position="8"/>
        <end position="13"/>
    </location>
    <ligand>
        <name>NAD(+)</name>
        <dbReference type="ChEBI" id="CHEBI:57540"/>
    </ligand>
</feature>
<dbReference type="GO" id="GO:0051287">
    <property type="term" value="F:NAD binding"/>
    <property type="evidence" value="ECO:0007669"/>
    <property type="project" value="UniProtKB-UniRule"/>
</dbReference>
<comment type="caution">
    <text evidence="16">The sequence shown here is derived from an EMBL/GenBank/DDBJ whole genome shotgun (WGS) entry which is preliminary data.</text>
</comment>
<dbReference type="FunFam" id="3.30.360.10:FF:000009">
    <property type="entry name" value="4-hydroxy-tetrahydrodipicolinate reductase"/>
    <property type="match status" value="1"/>
</dbReference>
<dbReference type="Pfam" id="PF05173">
    <property type="entry name" value="DapB_C"/>
    <property type="match status" value="1"/>
</dbReference>
<dbReference type="InterPro" id="IPR023940">
    <property type="entry name" value="DHDPR_bac"/>
</dbReference>
<dbReference type="SUPFAM" id="SSF51735">
    <property type="entry name" value="NAD(P)-binding Rossmann-fold domains"/>
    <property type="match status" value="1"/>
</dbReference>
<keyword evidence="6 13" id="KW-0560">Oxidoreductase</keyword>
<evidence type="ECO:0000256" key="8">
    <source>
        <dbReference type="ARBA" id="ARBA00023154"/>
    </source>
</evidence>
<dbReference type="EC" id="1.17.1.8" evidence="10 13"/>
<keyword evidence="4 13" id="KW-0521">NADP</keyword>
<comment type="catalytic activity">
    <reaction evidence="12 13">
        <text>(S)-2,3,4,5-tetrahydrodipicolinate + NAD(+) + H2O = (2S,4S)-4-hydroxy-2,3,4,5-tetrahydrodipicolinate + NADH + H(+)</text>
        <dbReference type="Rhea" id="RHEA:35323"/>
        <dbReference type="ChEBI" id="CHEBI:15377"/>
        <dbReference type="ChEBI" id="CHEBI:15378"/>
        <dbReference type="ChEBI" id="CHEBI:16845"/>
        <dbReference type="ChEBI" id="CHEBI:57540"/>
        <dbReference type="ChEBI" id="CHEBI:57945"/>
        <dbReference type="ChEBI" id="CHEBI:67139"/>
        <dbReference type="EC" id="1.17.1.8"/>
    </reaction>
</comment>
<sequence length="256" mass="27798">MQKVIVAGFTGSMGSQVVQLVERLAEFQLAGVYNPHIDSLNPTDFNLASSVQVFNNLQQITLNDAIWIDFSVPSAVFTNAKFALEHGLKPVIGTSGLSTTEIAQLRQIAAKKEMSGIIAPNFGLSAILLLKFAQTAARYFPDVEIIELHHADKLDAPSGTALATAKAIREVTPEKKFHDQQAASPARGLDHEGIKIHSVRLPGYVAHEEVLFGAAGEALTIRQDSFDRASFMRGVELALNYVSDNQDFIVGLENIL</sequence>
<feature type="binding site" evidence="13">
    <location>
        <begin position="93"/>
        <end position="95"/>
    </location>
    <ligand>
        <name>NAD(+)</name>
        <dbReference type="ChEBI" id="CHEBI:57540"/>
    </ligand>
</feature>
<evidence type="ECO:0000256" key="7">
    <source>
        <dbReference type="ARBA" id="ARBA00023027"/>
    </source>
</evidence>
<dbReference type="Gene3D" id="3.40.50.720">
    <property type="entry name" value="NAD(P)-binding Rossmann-like Domain"/>
    <property type="match status" value="1"/>
</dbReference>
<dbReference type="Proteomes" id="UP000050909">
    <property type="component" value="Unassembled WGS sequence"/>
</dbReference>
<dbReference type="PROSITE" id="PS01298">
    <property type="entry name" value="DAPB"/>
    <property type="match status" value="1"/>
</dbReference>
<dbReference type="PANTHER" id="PTHR20836:SF0">
    <property type="entry name" value="4-HYDROXY-TETRAHYDRODIPICOLINATE REDUCTASE 1, CHLOROPLASTIC-RELATED"/>
    <property type="match status" value="1"/>
</dbReference>
<feature type="domain" description="Dihydrodipicolinate reductase C-terminal" evidence="15">
    <location>
        <begin position="127"/>
        <end position="256"/>
    </location>
</feature>
<dbReference type="PIRSF" id="PIRSF000161">
    <property type="entry name" value="DHPR"/>
    <property type="match status" value="1"/>
</dbReference>
<comment type="subunit">
    <text evidence="13">Homotetramer.</text>
</comment>
<evidence type="ECO:0000256" key="5">
    <source>
        <dbReference type="ARBA" id="ARBA00022915"/>
    </source>
</evidence>
<comment type="pathway">
    <text evidence="9 13">Amino-acid biosynthesis; L-lysine biosynthesis via DAP pathway; (S)-tetrahydrodipicolinate from L-aspartate: step 4/4.</text>
</comment>
<evidence type="ECO:0000256" key="2">
    <source>
        <dbReference type="ARBA" id="ARBA00022490"/>
    </source>
</evidence>
<dbReference type="GO" id="GO:0005829">
    <property type="term" value="C:cytosol"/>
    <property type="evidence" value="ECO:0007669"/>
    <property type="project" value="TreeGrafter"/>
</dbReference>
<dbReference type="GO" id="GO:0019877">
    <property type="term" value="P:diaminopimelate biosynthetic process"/>
    <property type="evidence" value="ECO:0007669"/>
    <property type="project" value="UniProtKB-UniRule"/>
</dbReference>
<feature type="domain" description="Dihydrodipicolinate reductase N-terminal" evidence="14">
    <location>
        <begin position="3"/>
        <end position="122"/>
    </location>
</feature>
<evidence type="ECO:0000256" key="6">
    <source>
        <dbReference type="ARBA" id="ARBA00023002"/>
    </source>
</evidence>
<protein>
    <recommendedName>
        <fullName evidence="10 13">4-hydroxy-tetrahydrodipicolinate reductase</fullName>
        <shortName evidence="13">HTPA reductase</shortName>
        <ecNumber evidence="10 13">1.17.1.8</ecNumber>
    </recommendedName>
</protein>
<name>A0A0R1H1C7_9LACO</name>
<evidence type="ECO:0000259" key="15">
    <source>
        <dbReference type="Pfam" id="PF05173"/>
    </source>
</evidence>
<accession>A0A0R1H1C7</accession>
<dbReference type="InterPro" id="IPR000846">
    <property type="entry name" value="DapB_N"/>
</dbReference>
<dbReference type="Pfam" id="PF01113">
    <property type="entry name" value="DapB_N"/>
    <property type="match status" value="1"/>
</dbReference>
<dbReference type="GO" id="GO:0008839">
    <property type="term" value="F:4-hydroxy-tetrahydrodipicolinate reductase"/>
    <property type="evidence" value="ECO:0007669"/>
    <property type="project" value="UniProtKB-UniRule"/>
</dbReference>
<evidence type="ECO:0000256" key="12">
    <source>
        <dbReference type="ARBA" id="ARBA00049396"/>
    </source>
</evidence>
<dbReference type="Gene3D" id="3.30.360.10">
    <property type="entry name" value="Dihydrodipicolinate Reductase, domain 2"/>
    <property type="match status" value="1"/>
</dbReference>
<dbReference type="InterPro" id="IPR022664">
    <property type="entry name" value="DapB_N_CS"/>
</dbReference>
<feature type="active site" description="Proton donor/acceptor" evidence="13">
    <location>
        <position position="149"/>
    </location>
</feature>
<comment type="caution">
    <text evidence="13">Was originally thought to be a dihydrodipicolinate reductase (DHDPR), catalyzing the conversion of dihydrodipicolinate to tetrahydrodipicolinate. However, it was shown in E.coli that the substrate of the enzymatic reaction is not dihydrodipicolinate (DHDP) but in fact (2S,4S)-4-hydroxy-2,3,4,5-tetrahydrodipicolinic acid (HTPA), the product released by the DapA-catalyzed reaction.</text>
</comment>
<evidence type="ECO:0000256" key="1">
    <source>
        <dbReference type="ARBA" id="ARBA00006642"/>
    </source>
</evidence>
<comment type="similarity">
    <text evidence="1 13">Belongs to the DapB family.</text>
</comment>
<keyword evidence="5 13" id="KW-0220">Diaminopimelate biosynthesis</keyword>
<comment type="subcellular location">
    <subcellularLocation>
        <location evidence="13">Cytoplasm</location>
    </subcellularLocation>
</comment>
<evidence type="ECO:0000256" key="3">
    <source>
        <dbReference type="ARBA" id="ARBA00022605"/>
    </source>
</evidence>
<evidence type="ECO:0000256" key="13">
    <source>
        <dbReference type="HAMAP-Rule" id="MF_00102"/>
    </source>
</evidence>
<dbReference type="UniPathway" id="UPA00034">
    <property type="reaction ID" value="UER00018"/>
</dbReference>
<feature type="active site" description="Proton donor" evidence="13">
    <location>
        <position position="153"/>
    </location>
</feature>
<keyword evidence="17" id="KW-1185">Reference proteome</keyword>
<dbReference type="SUPFAM" id="SSF55347">
    <property type="entry name" value="Glyceraldehyde-3-phosphate dehydrogenase-like, C-terminal domain"/>
    <property type="match status" value="1"/>
</dbReference>
<dbReference type="InterPro" id="IPR036291">
    <property type="entry name" value="NAD(P)-bd_dom_sf"/>
</dbReference>
<evidence type="ECO:0000256" key="10">
    <source>
        <dbReference type="ARBA" id="ARBA00038983"/>
    </source>
</evidence>
<organism evidence="16 17">
    <name type="scientific">Amylolactobacillus amylotrophicus DSM 20534</name>
    <dbReference type="NCBI Taxonomy" id="1423722"/>
    <lineage>
        <taxon>Bacteria</taxon>
        <taxon>Bacillati</taxon>
        <taxon>Bacillota</taxon>
        <taxon>Bacilli</taxon>
        <taxon>Lactobacillales</taxon>
        <taxon>Lactobacillaceae</taxon>
        <taxon>Amylolactobacillus</taxon>
    </lineage>
</organism>
<evidence type="ECO:0000256" key="9">
    <source>
        <dbReference type="ARBA" id="ARBA00037922"/>
    </source>
</evidence>
<dbReference type="InterPro" id="IPR022663">
    <property type="entry name" value="DapB_C"/>
</dbReference>
<evidence type="ECO:0000256" key="4">
    <source>
        <dbReference type="ARBA" id="ARBA00022857"/>
    </source>
</evidence>